<evidence type="ECO:0000313" key="3">
    <source>
        <dbReference type="Proteomes" id="UP001165205"/>
    </source>
</evidence>
<evidence type="ECO:0000313" key="2">
    <source>
        <dbReference type="EMBL" id="GMG32634.1"/>
    </source>
</evidence>
<feature type="domain" description="Epoxide hydrolase N-terminal" evidence="1">
    <location>
        <begin position="17"/>
        <end position="77"/>
    </location>
</feature>
<organism evidence="2 3">
    <name type="scientific">Aspergillus oryzae</name>
    <name type="common">Yellow koji mold</name>
    <dbReference type="NCBI Taxonomy" id="5062"/>
    <lineage>
        <taxon>Eukaryota</taxon>
        <taxon>Fungi</taxon>
        <taxon>Dikarya</taxon>
        <taxon>Ascomycota</taxon>
        <taxon>Pezizomycotina</taxon>
        <taxon>Eurotiomycetes</taxon>
        <taxon>Eurotiomycetidae</taxon>
        <taxon>Eurotiales</taxon>
        <taxon>Aspergillaceae</taxon>
        <taxon>Aspergillus</taxon>
        <taxon>Aspergillus subgen. Circumdati</taxon>
    </lineage>
</organism>
<gene>
    <name evidence="2" type="ORF">Aory04_000832300</name>
</gene>
<dbReference type="SUPFAM" id="SSF53474">
    <property type="entry name" value="alpha/beta-Hydrolases"/>
    <property type="match status" value="1"/>
</dbReference>
<dbReference type="InterPro" id="IPR029058">
    <property type="entry name" value="AB_hydrolase_fold"/>
</dbReference>
<sequence>MSLPFSQFPSTARITPHAFKVFIPQEQLTDLHTLVKLSKLGPLTYENSHSDARFGITSVWLTEIREKWLNDFDWYHSRLNRLKYPLSPEPRPDSA</sequence>
<dbReference type="AlphaFoldDB" id="A0AAN4YTB0"/>
<protein>
    <submittedName>
        <fullName evidence="2">Unnamed protein product</fullName>
    </submittedName>
</protein>
<proteinExistence type="predicted"/>
<comment type="caution">
    <text evidence="2">The sequence shown here is derived from an EMBL/GenBank/DDBJ whole genome shotgun (WGS) entry which is preliminary data.</text>
</comment>
<evidence type="ECO:0000259" key="1">
    <source>
        <dbReference type="Pfam" id="PF06441"/>
    </source>
</evidence>
<dbReference type="Proteomes" id="UP001165205">
    <property type="component" value="Unassembled WGS sequence"/>
</dbReference>
<dbReference type="Pfam" id="PF06441">
    <property type="entry name" value="EHN"/>
    <property type="match status" value="1"/>
</dbReference>
<dbReference type="InterPro" id="IPR010497">
    <property type="entry name" value="Epoxide_hydro_N"/>
</dbReference>
<reference evidence="2" key="1">
    <citation type="submission" date="2023-04" db="EMBL/GenBank/DDBJ databases">
        <title>Aspergillus oryzae NBRC 4228.</title>
        <authorList>
            <person name="Ichikawa N."/>
            <person name="Sato H."/>
            <person name="Tonouchi N."/>
        </authorList>
    </citation>
    <scope>NUCLEOTIDE SEQUENCE</scope>
    <source>
        <strain evidence="2">NBRC 4228</strain>
    </source>
</reference>
<dbReference type="EMBL" id="BSYA01000104">
    <property type="protein sequence ID" value="GMG32634.1"/>
    <property type="molecule type" value="Genomic_DNA"/>
</dbReference>
<name>A0AAN4YTB0_ASPOZ</name>
<dbReference type="Gene3D" id="3.40.50.1820">
    <property type="entry name" value="alpha/beta hydrolase"/>
    <property type="match status" value="1"/>
</dbReference>
<accession>A0AAN4YTB0</accession>